<dbReference type="Proteomes" id="UP000824321">
    <property type="component" value="Chromosome"/>
</dbReference>
<reference evidence="1 2" key="1">
    <citation type="submission" date="2021-08" db="EMBL/GenBank/DDBJ databases">
        <title>Comparative Genomics Analysis of the Genus Qipengyuania Reveals Extensive Genetic Diversity and Metabolic Versatility, Including the Description of Fifteen Novel Species.</title>
        <authorList>
            <person name="Liu Y."/>
        </authorList>
    </citation>
    <scope>NUCLEOTIDE SEQUENCE [LARGE SCALE GENOMIC DNA]</scope>
    <source>
        <strain evidence="1 2">1NDH1</strain>
    </source>
</reference>
<sequence length="201" mass="21524">MKELEVSLPGPCGENWDLMSPRGCNRHCAACDTVIHDLSEMTLEEAERLISASENACVRARIAPDGTVAVKHGQSTRRIKAVVGGSLALAVAACQTTSVTPLYEITGAVSYGTRVDLLDHRGVVKSTKASYGGEFRFDNLHAGTYTLRTYNGCSDDPENRVEGIALGPDDGHLGDLDELRDKCPVIYVGLMVPMRSSGNNG</sequence>
<dbReference type="Gene3D" id="2.60.40.10">
    <property type="entry name" value="Immunoglobulins"/>
    <property type="match status" value="1"/>
</dbReference>
<evidence type="ECO:0008006" key="3">
    <source>
        <dbReference type="Google" id="ProtNLM"/>
    </source>
</evidence>
<dbReference type="InterPro" id="IPR013783">
    <property type="entry name" value="Ig-like_fold"/>
</dbReference>
<dbReference type="SUPFAM" id="SSF49478">
    <property type="entry name" value="Cna protein B-type domain"/>
    <property type="match status" value="1"/>
</dbReference>
<proteinExistence type="predicted"/>
<keyword evidence="2" id="KW-1185">Reference proteome</keyword>
<name>A0ABX9A305_9SPHN</name>
<evidence type="ECO:0000313" key="1">
    <source>
        <dbReference type="EMBL" id="QZD95431.1"/>
    </source>
</evidence>
<dbReference type="RefSeq" id="WP_221431170.1">
    <property type="nucleotide sequence ID" value="NZ_CP081294.1"/>
</dbReference>
<evidence type="ECO:0000313" key="2">
    <source>
        <dbReference type="Proteomes" id="UP000824321"/>
    </source>
</evidence>
<gene>
    <name evidence="1" type="ORF">K3136_01510</name>
</gene>
<organism evidence="1 2">
    <name type="scientific">Qipengyuania gelatinilytica</name>
    <dbReference type="NCBI Taxonomy" id="2867231"/>
    <lineage>
        <taxon>Bacteria</taxon>
        <taxon>Pseudomonadati</taxon>
        <taxon>Pseudomonadota</taxon>
        <taxon>Alphaproteobacteria</taxon>
        <taxon>Sphingomonadales</taxon>
        <taxon>Erythrobacteraceae</taxon>
        <taxon>Qipengyuania</taxon>
    </lineage>
</organism>
<protein>
    <recommendedName>
        <fullName evidence="3">Carboxypeptidase regulatory-like domain-containing protein</fullName>
    </recommendedName>
</protein>
<accession>A0ABX9A305</accession>
<dbReference type="EMBL" id="CP081294">
    <property type="protein sequence ID" value="QZD95431.1"/>
    <property type="molecule type" value="Genomic_DNA"/>
</dbReference>